<evidence type="ECO:0000313" key="2">
    <source>
        <dbReference type="Proteomes" id="UP000270094"/>
    </source>
</evidence>
<protein>
    <submittedName>
        <fullName evidence="1">Uncharacterized protein</fullName>
    </submittedName>
</protein>
<dbReference type="Proteomes" id="UP000270094">
    <property type="component" value="Unassembled WGS sequence"/>
</dbReference>
<gene>
    <name evidence="1" type="ORF">SVUK_LOCUS2279</name>
</gene>
<proteinExistence type="predicted"/>
<dbReference type="OrthoDB" id="5548359at2759"/>
<dbReference type="AlphaFoldDB" id="A0A3P7I1F4"/>
<dbReference type="EMBL" id="UYYB01005055">
    <property type="protein sequence ID" value="VDM67281.1"/>
    <property type="molecule type" value="Genomic_DNA"/>
</dbReference>
<evidence type="ECO:0000313" key="1">
    <source>
        <dbReference type="EMBL" id="VDM67281.1"/>
    </source>
</evidence>
<accession>A0A3P7I1F4</accession>
<keyword evidence="2" id="KW-1185">Reference proteome</keyword>
<name>A0A3P7I1F4_STRVU</name>
<organism evidence="1 2">
    <name type="scientific">Strongylus vulgaris</name>
    <name type="common">Blood worm</name>
    <dbReference type="NCBI Taxonomy" id="40348"/>
    <lineage>
        <taxon>Eukaryota</taxon>
        <taxon>Metazoa</taxon>
        <taxon>Ecdysozoa</taxon>
        <taxon>Nematoda</taxon>
        <taxon>Chromadorea</taxon>
        <taxon>Rhabditida</taxon>
        <taxon>Rhabditina</taxon>
        <taxon>Rhabditomorpha</taxon>
        <taxon>Strongyloidea</taxon>
        <taxon>Strongylidae</taxon>
        <taxon>Strongylus</taxon>
    </lineage>
</organism>
<reference evidence="1 2" key="1">
    <citation type="submission" date="2018-11" db="EMBL/GenBank/DDBJ databases">
        <authorList>
            <consortium name="Pathogen Informatics"/>
        </authorList>
    </citation>
    <scope>NUCLEOTIDE SEQUENCE [LARGE SCALE GENOMIC DNA]</scope>
</reference>
<sequence length="88" mass="9931">MTLMKDFDVEFFKSANHPDMDYFIEEYNKLRERIIPKPFEGVMDAEMEQISPSKPAPVVQAVPPLGPASPAPVPHYNIFTSPGPHHPI</sequence>